<comment type="caution">
    <text evidence="2">The sequence shown here is derived from an EMBL/GenBank/DDBJ whole genome shotgun (WGS) entry which is preliminary data.</text>
</comment>
<keyword evidence="1" id="KW-1133">Transmembrane helix</keyword>
<protein>
    <submittedName>
        <fullName evidence="2">Uncharacterized protein</fullName>
    </submittedName>
</protein>
<dbReference type="AlphaFoldDB" id="A0A9P5YNH0"/>
<proteinExistence type="predicted"/>
<feature type="transmembrane region" description="Helical" evidence="1">
    <location>
        <begin position="149"/>
        <end position="170"/>
    </location>
</feature>
<feature type="transmembrane region" description="Helical" evidence="1">
    <location>
        <begin position="252"/>
        <end position="274"/>
    </location>
</feature>
<organism evidence="2 3">
    <name type="scientific">Pholiota conissans</name>
    <dbReference type="NCBI Taxonomy" id="109636"/>
    <lineage>
        <taxon>Eukaryota</taxon>
        <taxon>Fungi</taxon>
        <taxon>Dikarya</taxon>
        <taxon>Basidiomycota</taxon>
        <taxon>Agaricomycotina</taxon>
        <taxon>Agaricomycetes</taxon>
        <taxon>Agaricomycetidae</taxon>
        <taxon>Agaricales</taxon>
        <taxon>Agaricineae</taxon>
        <taxon>Strophariaceae</taxon>
        <taxon>Pholiota</taxon>
    </lineage>
</organism>
<feature type="transmembrane region" description="Helical" evidence="1">
    <location>
        <begin position="33"/>
        <end position="53"/>
    </location>
</feature>
<feature type="transmembrane region" description="Helical" evidence="1">
    <location>
        <begin position="225"/>
        <end position="246"/>
    </location>
</feature>
<gene>
    <name evidence="2" type="ORF">BDN70DRAFT_971933</name>
</gene>
<evidence type="ECO:0000313" key="3">
    <source>
        <dbReference type="Proteomes" id="UP000807469"/>
    </source>
</evidence>
<keyword evidence="1" id="KW-0812">Transmembrane</keyword>
<keyword evidence="1" id="KW-0472">Membrane</keyword>
<dbReference type="EMBL" id="MU155567">
    <property type="protein sequence ID" value="KAF9472183.1"/>
    <property type="molecule type" value="Genomic_DNA"/>
</dbReference>
<feature type="transmembrane region" description="Helical" evidence="1">
    <location>
        <begin position="182"/>
        <end position="205"/>
    </location>
</feature>
<name>A0A9P5YNH0_9AGAR</name>
<sequence length="320" mass="35288">MSHEDLNSTALHQVIVQAGFTVDNEKSVIATNLNGMIFAALLMGIYTVVYGGTIYKYTTREGPRCYIVPATISCLYLCNLGIFGTDWFGIKQQFIDQGDDRDTIFLATVDDNWGGLTIGVDLLRAAALVLSESLLIWRCFNVWDRSFRIILVPVLLTVTEGAIVAGVLPLSALTEQNRLNKVLAAGLLMSGCSTTITTALIAYRIRSFLTYQGISAKRFRHTIDVVVQSGAVYSLSVLLFGVVSILDTTNDGIGMNVLHFNFALWVSNFTYYLAEFGFNHALQYIPIQAPGKLSILGRLMLLEAPQEKSSKAKIHDLKKK</sequence>
<evidence type="ECO:0000256" key="1">
    <source>
        <dbReference type="SAM" id="Phobius"/>
    </source>
</evidence>
<feature type="transmembrane region" description="Helical" evidence="1">
    <location>
        <begin position="65"/>
        <end position="84"/>
    </location>
</feature>
<evidence type="ECO:0000313" key="2">
    <source>
        <dbReference type="EMBL" id="KAF9472183.1"/>
    </source>
</evidence>
<keyword evidence="3" id="KW-1185">Reference proteome</keyword>
<reference evidence="2" key="1">
    <citation type="submission" date="2020-11" db="EMBL/GenBank/DDBJ databases">
        <authorList>
            <consortium name="DOE Joint Genome Institute"/>
            <person name="Ahrendt S."/>
            <person name="Riley R."/>
            <person name="Andreopoulos W."/>
            <person name="Labutti K."/>
            <person name="Pangilinan J."/>
            <person name="Ruiz-Duenas F.J."/>
            <person name="Barrasa J.M."/>
            <person name="Sanchez-Garcia M."/>
            <person name="Camarero S."/>
            <person name="Miyauchi S."/>
            <person name="Serrano A."/>
            <person name="Linde D."/>
            <person name="Babiker R."/>
            <person name="Drula E."/>
            <person name="Ayuso-Fernandez I."/>
            <person name="Pacheco R."/>
            <person name="Padilla G."/>
            <person name="Ferreira P."/>
            <person name="Barriuso J."/>
            <person name="Kellner H."/>
            <person name="Castanera R."/>
            <person name="Alfaro M."/>
            <person name="Ramirez L."/>
            <person name="Pisabarro A.G."/>
            <person name="Kuo A."/>
            <person name="Tritt A."/>
            <person name="Lipzen A."/>
            <person name="He G."/>
            <person name="Yan M."/>
            <person name="Ng V."/>
            <person name="Cullen D."/>
            <person name="Martin F."/>
            <person name="Rosso M.-N."/>
            <person name="Henrissat B."/>
            <person name="Hibbett D."/>
            <person name="Martinez A.T."/>
            <person name="Grigoriev I.V."/>
        </authorList>
    </citation>
    <scope>NUCLEOTIDE SEQUENCE</scope>
    <source>
        <strain evidence="2">CIRM-BRFM 674</strain>
    </source>
</reference>
<dbReference type="Proteomes" id="UP000807469">
    <property type="component" value="Unassembled WGS sequence"/>
</dbReference>
<feature type="transmembrane region" description="Helical" evidence="1">
    <location>
        <begin position="113"/>
        <end position="137"/>
    </location>
</feature>
<accession>A0A9P5YNH0</accession>
<dbReference type="OrthoDB" id="2873242at2759"/>